<gene>
    <name evidence="2" type="ORF">OCTVUL_1B023982</name>
</gene>
<proteinExistence type="predicted"/>
<sequence>MSAQLIEKEKLVEKHQEPEELPDSATTNLPISNDGDNVQSQLQSNSESKVLQQTSEEQDQQLCSTQTNPSECLVSSPRPSNTSQQSPPLPCQSFEDKEQPEISKNSQLWNQETSTSQDLSTAQSYEQVLFQPATIEQTEQFETQDVLLLPGQQEGVQQVVLSDTKAGFSPESQAGLQHELEQNIQPIHDVKLQDSVSDVDDVEMGNSHRSLSEIQDTLHQTFMQQNKQDCETEFQQEETNSQLVTSEAKPVTPESEHVPSLDSDSNQQQIPVAEFEQTQVSHYDHEYEQTINPETEQPQYVESESTHVVSSTPESRQEIKQDRCTAEWQQISDSQQILPEFILQKSIQQQTLQDSIHLQQFVPKEQLQEEEKKYETSTKKETIILESEQQQKNFVPDEQVQLALVSEEQSPSKVLPQLATETEQVPQFVGAESEAQEVQIQSISEEEQMQFETISEEPQMEFVQIPNEQHVQFLQLQEEQQVEFISEEQQVEFISEEQQVEFISEEQQVEFISEEQQVQFASHDQQNEFESGDQTTEFSSEKHMQFELQEQHELSNMYQKNSNQLSQKSNCTVYQKRYHLI</sequence>
<dbReference type="EMBL" id="OX597816">
    <property type="protein sequence ID" value="CAI9719343.1"/>
    <property type="molecule type" value="Genomic_DNA"/>
</dbReference>
<dbReference type="AlphaFoldDB" id="A0AA36ANF0"/>
<reference evidence="2" key="1">
    <citation type="submission" date="2023-08" db="EMBL/GenBank/DDBJ databases">
        <authorList>
            <person name="Alioto T."/>
            <person name="Alioto T."/>
            <person name="Gomez Garrido J."/>
        </authorList>
    </citation>
    <scope>NUCLEOTIDE SEQUENCE</scope>
</reference>
<accession>A0AA36ANF0</accession>
<feature type="region of interest" description="Disordered" evidence="1">
    <location>
        <begin position="1"/>
        <end position="120"/>
    </location>
</feature>
<evidence type="ECO:0000313" key="2">
    <source>
        <dbReference type="EMBL" id="CAI9719343.1"/>
    </source>
</evidence>
<feature type="region of interest" description="Disordered" evidence="1">
    <location>
        <begin position="230"/>
        <end position="266"/>
    </location>
</feature>
<keyword evidence="3" id="KW-1185">Reference proteome</keyword>
<feature type="compositionally biased region" description="Polar residues" evidence="1">
    <location>
        <begin position="102"/>
        <end position="120"/>
    </location>
</feature>
<dbReference type="Proteomes" id="UP001162480">
    <property type="component" value="Chromosome 3"/>
</dbReference>
<organism evidence="2 3">
    <name type="scientific">Octopus vulgaris</name>
    <name type="common">Common octopus</name>
    <dbReference type="NCBI Taxonomy" id="6645"/>
    <lineage>
        <taxon>Eukaryota</taxon>
        <taxon>Metazoa</taxon>
        <taxon>Spiralia</taxon>
        <taxon>Lophotrochozoa</taxon>
        <taxon>Mollusca</taxon>
        <taxon>Cephalopoda</taxon>
        <taxon>Coleoidea</taxon>
        <taxon>Octopodiformes</taxon>
        <taxon>Octopoda</taxon>
        <taxon>Incirrata</taxon>
        <taxon>Octopodidae</taxon>
        <taxon>Octopus</taxon>
    </lineage>
</organism>
<evidence type="ECO:0000313" key="3">
    <source>
        <dbReference type="Proteomes" id="UP001162480"/>
    </source>
</evidence>
<feature type="compositionally biased region" description="Polar residues" evidence="1">
    <location>
        <begin position="24"/>
        <end position="70"/>
    </location>
</feature>
<evidence type="ECO:0000256" key="1">
    <source>
        <dbReference type="SAM" id="MobiDB-lite"/>
    </source>
</evidence>
<protein>
    <submittedName>
        <fullName evidence="2">Uncharacterized protein</fullName>
    </submittedName>
</protein>
<feature type="compositionally biased region" description="Polar residues" evidence="1">
    <location>
        <begin position="77"/>
        <end position="86"/>
    </location>
</feature>
<name>A0AA36ANF0_OCTVU</name>
<feature type="compositionally biased region" description="Basic and acidic residues" evidence="1">
    <location>
        <begin position="1"/>
        <end position="18"/>
    </location>
</feature>